<dbReference type="CDD" id="cd05691">
    <property type="entry name" value="S1_RPS1_repeat_ec6"/>
    <property type="match status" value="1"/>
</dbReference>
<keyword evidence="3 7" id="KW-0694">RNA-binding</keyword>
<feature type="domain" description="S1 motif" evidence="8">
    <location>
        <begin position="26"/>
        <end position="92"/>
    </location>
</feature>
<dbReference type="Gene3D" id="2.40.50.140">
    <property type="entry name" value="Nucleic acid-binding proteins"/>
    <property type="match status" value="5"/>
</dbReference>
<dbReference type="CDD" id="cd04465">
    <property type="entry name" value="S1_RPS1_repeat_ec2_hs2"/>
    <property type="match status" value="1"/>
</dbReference>
<dbReference type="PRINTS" id="PR00681">
    <property type="entry name" value="RIBOSOMALS1"/>
</dbReference>
<dbReference type="CDD" id="cd05687">
    <property type="entry name" value="S1_RPS1_repeat_ec1_hs1"/>
    <property type="match status" value="1"/>
</dbReference>
<evidence type="ECO:0000313" key="10">
    <source>
        <dbReference type="Proteomes" id="UP001589670"/>
    </source>
</evidence>
<feature type="domain" description="S1 motif" evidence="8">
    <location>
        <begin position="110"/>
        <end position="176"/>
    </location>
</feature>
<dbReference type="InterPro" id="IPR035104">
    <property type="entry name" value="Ribosomal_protein_S1-like"/>
</dbReference>
<feature type="domain" description="S1 motif" evidence="8">
    <location>
        <begin position="456"/>
        <end position="524"/>
    </location>
</feature>
<keyword evidence="5 7" id="KW-0687">Ribonucleoprotein</keyword>
<dbReference type="PANTHER" id="PTHR10724:SF7">
    <property type="entry name" value="SMALL RIBOSOMAL SUBUNIT PROTEIN BS1C"/>
    <property type="match status" value="1"/>
</dbReference>
<dbReference type="PIRSF" id="PIRSF002111">
    <property type="entry name" value="RpsA"/>
    <property type="match status" value="1"/>
</dbReference>
<evidence type="ECO:0000256" key="5">
    <source>
        <dbReference type="ARBA" id="ARBA00023274"/>
    </source>
</evidence>
<evidence type="ECO:0000256" key="2">
    <source>
        <dbReference type="ARBA" id="ARBA00022737"/>
    </source>
</evidence>
<evidence type="ECO:0000256" key="6">
    <source>
        <dbReference type="ARBA" id="ARBA00025604"/>
    </source>
</evidence>
<dbReference type="InterPro" id="IPR000110">
    <property type="entry name" value="Ribosomal_bS1"/>
</dbReference>
<reference evidence="9 10" key="1">
    <citation type="submission" date="2024-09" db="EMBL/GenBank/DDBJ databases">
        <authorList>
            <person name="Sun Q."/>
            <person name="Mori K."/>
        </authorList>
    </citation>
    <scope>NUCLEOTIDE SEQUENCE [LARGE SCALE GENOMIC DNA]</scope>
    <source>
        <strain evidence="9 10">CECT 9424</strain>
    </source>
</reference>
<dbReference type="NCBIfam" id="NF004952">
    <property type="entry name" value="PRK06299.1-2"/>
    <property type="match status" value="1"/>
</dbReference>
<comment type="caution">
    <text evidence="9">The sequence shown here is derived from an EMBL/GenBank/DDBJ whole genome shotgun (WGS) entry which is preliminary data.</text>
</comment>
<dbReference type="NCBIfam" id="TIGR00717">
    <property type="entry name" value="rpsA"/>
    <property type="match status" value="1"/>
</dbReference>
<feature type="domain" description="S1 motif" evidence="8">
    <location>
        <begin position="197"/>
        <end position="265"/>
    </location>
</feature>
<dbReference type="CDD" id="cd05688">
    <property type="entry name" value="S1_RPS1_repeat_ec3"/>
    <property type="match status" value="1"/>
</dbReference>
<proteinExistence type="inferred from homology"/>
<dbReference type="PROSITE" id="PS50126">
    <property type="entry name" value="S1"/>
    <property type="match status" value="6"/>
</dbReference>
<name>A0ABV5I136_9RHOB</name>
<feature type="domain" description="S1 motif" evidence="8">
    <location>
        <begin position="369"/>
        <end position="439"/>
    </location>
</feature>
<evidence type="ECO:0000256" key="3">
    <source>
        <dbReference type="ARBA" id="ARBA00022884"/>
    </source>
</evidence>
<comment type="function">
    <text evidence="6 7">Binds mRNA; thus facilitating recognition of the initiation point. It is needed to translate mRNA with a short Shine-Dalgarno (SD) purine-rich sequence.</text>
</comment>
<dbReference type="NCBIfam" id="NF004955">
    <property type="entry name" value="PRK06299.1-5"/>
    <property type="match status" value="1"/>
</dbReference>
<dbReference type="SMART" id="SM00316">
    <property type="entry name" value="S1"/>
    <property type="match status" value="6"/>
</dbReference>
<dbReference type="Proteomes" id="UP001589670">
    <property type="component" value="Unassembled WGS sequence"/>
</dbReference>
<sequence>MAQNASMEEFEALLNENLEMDTPDEGSVVKGKVIAIEAGQAIIDVGYKMEGRVDLKEFANPGEQPDISVGDEVEVYLRAAENARGEAVISHEMARREAAWDRLEKAYADEERVEGAIFGRVKGGFTVDLGGAVAFLPGSQVDVRPVRDAGPLMGLKQPFQILKMDRRRGNIVVSRRAILEESRAEQRAEVIANLTEGQAVDGVVKNITEYGAFVDLGGVDGLLHVTDMAWRRVNHPSEILSIGETVKVQVIKINKETHRISLGMKQLQEDPWDLVSAKYPLGSTHTGRVTNITDYGAFVELEPGVEGLVHVSEMSWTKKNVHPGKIVSTSQEVEVMVLEIDPAKRRVSLGLKQTMRNPWEVFAEQYPPGTEVEGEVKNITEFGLFVGMEGDIDGMVHLSDLSWDERGEDAIQSYKKGDVVQAVVSDVDVEKERISLSIKALGGDKFSEAVGGVKRGSIVTVTVTAIEDGGIEVEYEGMKSFIRRSDLSRDRSEQRPERFSVGDKVDARVTNIDSKTRRLGLSIKAREIAEEKEAVQQFGSSDSGASLGDILGAALKGDK</sequence>
<dbReference type="SUPFAM" id="SSF50249">
    <property type="entry name" value="Nucleic acid-binding proteins"/>
    <property type="match status" value="6"/>
</dbReference>
<keyword evidence="4 7" id="KW-0689">Ribosomal protein</keyword>
<dbReference type="InterPro" id="IPR012340">
    <property type="entry name" value="NA-bd_OB-fold"/>
</dbReference>
<organism evidence="9 10">
    <name type="scientific">Roseovarius ramblicola</name>
    <dbReference type="NCBI Taxonomy" id="2022336"/>
    <lineage>
        <taxon>Bacteria</taxon>
        <taxon>Pseudomonadati</taxon>
        <taxon>Pseudomonadota</taxon>
        <taxon>Alphaproteobacteria</taxon>
        <taxon>Rhodobacterales</taxon>
        <taxon>Roseobacteraceae</taxon>
        <taxon>Roseovarius</taxon>
    </lineage>
</organism>
<comment type="similarity">
    <text evidence="1 7">Belongs to the bacterial ribosomal protein bS1 family.</text>
</comment>
<dbReference type="RefSeq" id="WP_377069493.1">
    <property type="nucleotide sequence ID" value="NZ_JBHMEC010000015.1"/>
</dbReference>
<protein>
    <recommendedName>
        <fullName evidence="7">30S ribosomal protein S1</fullName>
    </recommendedName>
</protein>
<evidence type="ECO:0000256" key="1">
    <source>
        <dbReference type="ARBA" id="ARBA00006767"/>
    </source>
</evidence>
<dbReference type="InterPro" id="IPR003029">
    <property type="entry name" value="S1_domain"/>
</dbReference>
<dbReference type="InterPro" id="IPR050437">
    <property type="entry name" value="Ribos_protein_bS1-like"/>
</dbReference>
<keyword evidence="2" id="KW-0677">Repeat</keyword>
<gene>
    <name evidence="9" type="primary">rpsA</name>
    <name evidence="9" type="ORF">ACFFU4_09645</name>
</gene>
<evidence type="ECO:0000256" key="4">
    <source>
        <dbReference type="ARBA" id="ARBA00022980"/>
    </source>
</evidence>
<dbReference type="GO" id="GO:0005840">
    <property type="term" value="C:ribosome"/>
    <property type="evidence" value="ECO:0007669"/>
    <property type="project" value="UniProtKB-KW"/>
</dbReference>
<dbReference type="EMBL" id="JBHMEC010000015">
    <property type="protein sequence ID" value="MFB9150009.1"/>
    <property type="molecule type" value="Genomic_DNA"/>
</dbReference>
<evidence type="ECO:0000313" key="9">
    <source>
        <dbReference type="EMBL" id="MFB9150009.1"/>
    </source>
</evidence>
<evidence type="ECO:0000256" key="7">
    <source>
        <dbReference type="PIRNR" id="PIRNR002111"/>
    </source>
</evidence>
<dbReference type="Pfam" id="PF00575">
    <property type="entry name" value="S1"/>
    <property type="match status" value="6"/>
</dbReference>
<accession>A0ABV5I136</accession>
<keyword evidence="10" id="KW-1185">Reference proteome</keyword>
<evidence type="ECO:0000259" key="8">
    <source>
        <dbReference type="PROSITE" id="PS50126"/>
    </source>
</evidence>
<feature type="domain" description="S1 motif" evidence="8">
    <location>
        <begin position="282"/>
        <end position="352"/>
    </location>
</feature>
<dbReference type="PANTHER" id="PTHR10724">
    <property type="entry name" value="30S RIBOSOMAL PROTEIN S1"/>
    <property type="match status" value="1"/>
</dbReference>